<proteinExistence type="predicted"/>
<dbReference type="EMBL" id="HBUE01028120">
    <property type="protein sequence ID" value="CAG6455268.1"/>
    <property type="molecule type" value="Transcribed_RNA"/>
</dbReference>
<evidence type="ECO:0000313" key="1">
    <source>
        <dbReference type="EMBL" id="CAG6455281.1"/>
    </source>
</evidence>
<accession>A0A8D8ADU9</accession>
<sequence length="138" mass="15503">MKCHESGHPFAIKWTHVPAPFFTPSLSPYFIPYSSVRPSPRSSGEESRENRFFLPQHPQQAVLLWQFQANTAEGMGINIPKATLLPLPFIAGSSFPRIHYSSGPGKTAHTHTASVVPRNVTGIEWISRLKNNPTIWQR</sequence>
<reference evidence="1" key="1">
    <citation type="submission" date="2021-05" db="EMBL/GenBank/DDBJ databases">
        <authorList>
            <person name="Alioto T."/>
            <person name="Alioto T."/>
            <person name="Gomez Garrido J."/>
        </authorList>
    </citation>
    <scope>NUCLEOTIDE SEQUENCE</scope>
</reference>
<organism evidence="1">
    <name type="scientific">Culex pipiens</name>
    <name type="common">House mosquito</name>
    <dbReference type="NCBI Taxonomy" id="7175"/>
    <lineage>
        <taxon>Eukaryota</taxon>
        <taxon>Metazoa</taxon>
        <taxon>Ecdysozoa</taxon>
        <taxon>Arthropoda</taxon>
        <taxon>Hexapoda</taxon>
        <taxon>Insecta</taxon>
        <taxon>Pterygota</taxon>
        <taxon>Neoptera</taxon>
        <taxon>Endopterygota</taxon>
        <taxon>Diptera</taxon>
        <taxon>Nematocera</taxon>
        <taxon>Culicoidea</taxon>
        <taxon>Culicidae</taxon>
        <taxon>Culicinae</taxon>
        <taxon>Culicini</taxon>
        <taxon>Culex</taxon>
        <taxon>Culex</taxon>
    </lineage>
</organism>
<dbReference type="EMBL" id="HBUE01028123">
    <property type="protein sequence ID" value="CAG6455277.1"/>
    <property type="molecule type" value="Transcribed_RNA"/>
</dbReference>
<dbReference type="EMBL" id="HBUE01028124">
    <property type="protein sequence ID" value="CAG6455281.1"/>
    <property type="molecule type" value="Transcribed_RNA"/>
</dbReference>
<protein>
    <submittedName>
        <fullName evidence="1">(northern house mosquito) hypothetical protein</fullName>
    </submittedName>
</protein>
<dbReference type="EMBL" id="HBUE01028121">
    <property type="protein sequence ID" value="CAG6455270.1"/>
    <property type="molecule type" value="Transcribed_RNA"/>
</dbReference>
<name>A0A8D8ADU9_CULPI</name>
<dbReference type="EMBL" id="HBUE01028122">
    <property type="protein sequence ID" value="CAG6455274.1"/>
    <property type="molecule type" value="Transcribed_RNA"/>
</dbReference>
<dbReference type="AlphaFoldDB" id="A0A8D8ADU9"/>